<name>A0A193GXY3_9CAUD</name>
<dbReference type="KEGG" id="vg:30313698"/>
<dbReference type="Proteomes" id="UP000202398">
    <property type="component" value="Segment"/>
</dbReference>
<dbReference type="InterPro" id="IPR055605">
    <property type="entry name" value="DUF7181"/>
</dbReference>
<accession>A0A193GXY3</accession>
<dbReference type="RefSeq" id="YP_009283815.1">
    <property type="nucleotide sequence ID" value="NC_031045.1"/>
</dbReference>
<feature type="domain" description="DUF7181" evidence="1">
    <location>
        <begin position="2"/>
        <end position="146"/>
    </location>
</feature>
<evidence type="ECO:0000313" key="2">
    <source>
        <dbReference type="EMBL" id="ANN85889.1"/>
    </source>
</evidence>
<keyword evidence="3" id="KW-1185">Reference proteome</keyword>
<reference evidence="2 3" key="1">
    <citation type="submission" date="2016-05" db="EMBL/GenBank/DDBJ databases">
        <title>Genome Sequence of Salmonella enterica Serovar Typhimurium Phage GG32 strain from environment in Korea.</title>
        <authorList>
            <person name="Chae S.-J."/>
            <person name="Kwon T."/>
            <person name="Lee S."/>
            <person name="Kim J."/>
            <person name="Yoo C.-K."/>
            <person name="Chung G.T."/>
            <person name="Kim D.-W."/>
            <person name="Lee D.-Y."/>
        </authorList>
    </citation>
    <scope>NUCLEOTIDE SEQUENCE [LARGE SCALE GENOMIC DNA]</scope>
</reference>
<dbReference type="EMBL" id="KX245012">
    <property type="protein sequence ID" value="ANN85889.1"/>
    <property type="molecule type" value="Genomic_DNA"/>
</dbReference>
<protein>
    <recommendedName>
        <fullName evidence="1">DUF7181 domain-containing protein</fullName>
    </recommendedName>
</protein>
<organism evidence="2 3">
    <name type="scientific">Salmonella phage GG32</name>
    <dbReference type="NCBI Taxonomy" id="1868169"/>
    <lineage>
        <taxon>Viruses</taxon>
        <taxon>Duplodnaviria</taxon>
        <taxon>Heunggongvirae</taxon>
        <taxon>Uroviricota</taxon>
        <taxon>Caudoviricetes</taxon>
        <taxon>Pantevenvirales</taxon>
        <taxon>Ackermannviridae</taxon>
        <taxon>Cvivirinae</taxon>
        <taxon>Kuttervirus</taxon>
        <taxon>Kuttervirus GG32</taxon>
    </lineage>
</organism>
<evidence type="ECO:0000313" key="3">
    <source>
        <dbReference type="Proteomes" id="UP000202398"/>
    </source>
</evidence>
<sequence length="148" mass="16992">MTTQKPTYEELATALIHMDDAFQDLFGQVCSNPVMNAWGKPVNFAVMNKHREQASSTISNLRQTMDVKQPSIQRYLENFDEYSFKDLLFKDLVEQEQRRQSKNCSEVQSSDEIRQNIEQEFDNAYDPIGLAVMIVKALSYAAKGETNV</sequence>
<dbReference type="GeneID" id="30313698"/>
<evidence type="ECO:0000259" key="1">
    <source>
        <dbReference type="Pfam" id="PF23808"/>
    </source>
</evidence>
<dbReference type="Pfam" id="PF23808">
    <property type="entry name" value="DUF7181"/>
    <property type="match status" value="1"/>
</dbReference>
<proteinExistence type="predicted"/>